<keyword evidence="2" id="KW-0732">Signal</keyword>
<feature type="non-terminal residue" evidence="3">
    <location>
        <position position="520"/>
    </location>
</feature>
<evidence type="ECO:0000313" key="3">
    <source>
        <dbReference type="EMBL" id="TPX35622.1"/>
    </source>
</evidence>
<gene>
    <name evidence="3" type="ORF">SeLEV6574_g08159</name>
</gene>
<dbReference type="Proteomes" id="UP000320475">
    <property type="component" value="Unassembled WGS sequence"/>
</dbReference>
<name>A0A507C7P0_9FUNG</name>
<evidence type="ECO:0000313" key="4">
    <source>
        <dbReference type="Proteomes" id="UP000320475"/>
    </source>
</evidence>
<dbReference type="EMBL" id="QEAM01000751">
    <property type="protein sequence ID" value="TPX35622.1"/>
    <property type="molecule type" value="Genomic_DNA"/>
</dbReference>
<evidence type="ECO:0000256" key="1">
    <source>
        <dbReference type="SAM" id="MobiDB-lite"/>
    </source>
</evidence>
<proteinExistence type="predicted"/>
<reference evidence="3 4" key="1">
    <citation type="journal article" date="2019" name="Sci. Rep.">
        <title>Comparative genomics of chytrid fungi reveal insights into the obligate biotrophic and pathogenic lifestyle of Synchytrium endobioticum.</title>
        <authorList>
            <person name="van de Vossenberg B.T.L.H."/>
            <person name="Warris S."/>
            <person name="Nguyen H.D.T."/>
            <person name="van Gent-Pelzer M.P.E."/>
            <person name="Joly D.L."/>
            <person name="van de Geest H.C."/>
            <person name="Bonants P.J.M."/>
            <person name="Smith D.S."/>
            <person name="Levesque C.A."/>
            <person name="van der Lee T.A.J."/>
        </authorList>
    </citation>
    <scope>NUCLEOTIDE SEQUENCE [LARGE SCALE GENOMIC DNA]</scope>
    <source>
        <strain evidence="3 4">LEV6574</strain>
    </source>
</reference>
<dbReference type="AlphaFoldDB" id="A0A507C7P0"/>
<accession>A0A507C7P0</accession>
<dbReference type="VEuPathDB" id="FungiDB:SeMB42_g06707"/>
<evidence type="ECO:0000256" key="2">
    <source>
        <dbReference type="SAM" id="SignalP"/>
    </source>
</evidence>
<protein>
    <submittedName>
        <fullName evidence="3">Uncharacterized protein</fullName>
    </submittedName>
</protein>
<feature type="compositionally biased region" description="Basic and acidic residues" evidence="1">
    <location>
        <begin position="446"/>
        <end position="465"/>
    </location>
</feature>
<comment type="caution">
    <text evidence="3">The sequence shown here is derived from an EMBL/GenBank/DDBJ whole genome shotgun (WGS) entry which is preliminary data.</text>
</comment>
<feature type="chain" id="PRO_5021408143" evidence="2">
    <location>
        <begin position="23"/>
        <end position="520"/>
    </location>
</feature>
<feature type="region of interest" description="Disordered" evidence="1">
    <location>
        <begin position="437"/>
        <end position="466"/>
    </location>
</feature>
<organism evidence="3 4">
    <name type="scientific">Synchytrium endobioticum</name>
    <dbReference type="NCBI Taxonomy" id="286115"/>
    <lineage>
        <taxon>Eukaryota</taxon>
        <taxon>Fungi</taxon>
        <taxon>Fungi incertae sedis</taxon>
        <taxon>Chytridiomycota</taxon>
        <taxon>Chytridiomycota incertae sedis</taxon>
        <taxon>Chytridiomycetes</taxon>
        <taxon>Synchytriales</taxon>
        <taxon>Synchytriaceae</taxon>
        <taxon>Synchytrium</taxon>
    </lineage>
</organism>
<feature type="signal peptide" evidence="2">
    <location>
        <begin position="1"/>
        <end position="22"/>
    </location>
</feature>
<sequence length="520" mass="59661">MVKSFNNNLVIILTALITTIGAAPEWDDDAIMKVTRRMVQSAAGIIHHRQRDVNKPIQAHNLADVESYTGAQIAGVVSKSIPSPSPFSTEQLFQEPNVSTPIIQLLFTRAYHSLVFEKLKTLFMKIQLFNEHNSEILKKGLDSIASYLLRHHDLERKWRERLIELSTKTGLNRPLFSKWRKLELPAYDWERVHNIRQPTFHQIAQDQSPICDDFTSEMLYSLRRRMQDVVRARTSIKRRRLPLNRQTDLDPTSYVVTLIAQIRSISRQFLFTEEQLLENPDASMPPVQLQLTRAYHSLVFEELKTLFMTISYHLGAHENKGRLEQALAVVGGALKMHQNLGRKYGEILDRIQDKGIRWHRKLELPEYDWPRLDRIIRMQSPPEYQNYAYNDEPIADHGPGCGLEASTSQPGPSVVARLKQPVLIDFLGIADTTGEATPELAPRWGHSHDDRDPLTDDRFSNELRRPPGVHVGFVGGRIMHPDTSTGNIKRPCDSSLHGHQTTSNIRVADSPQRYTRFKLF</sequence>